<dbReference type="GO" id="GO:0003964">
    <property type="term" value="F:RNA-directed DNA polymerase activity"/>
    <property type="evidence" value="ECO:0007669"/>
    <property type="project" value="UniProtKB-EC"/>
</dbReference>
<dbReference type="PROSITE" id="PS50994">
    <property type="entry name" value="INTEGRASE"/>
    <property type="match status" value="1"/>
</dbReference>
<dbReference type="EC" id="2.7.7.49" evidence="1"/>
<dbReference type="PANTHER" id="PTHR37984:SF8">
    <property type="entry name" value="CCHC-TYPE DOMAIN-CONTAINING PROTEIN"/>
    <property type="match status" value="1"/>
</dbReference>
<dbReference type="InterPro" id="IPR041577">
    <property type="entry name" value="RT_RNaseH_2"/>
</dbReference>
<dbReference type="Gene3D" id="3.30.420.10">
    <property type="entry name" value="Ribonuclease H-like superfamily/Ribonuclease H"/>
    <property type="match status" value="1"/>
</dbReference>
<protein>
    <recommendedName>
        <fullName evidence="1">RNA-directed DNA polymerase</fullName>
        <ecNumber evidence="1">2.7.7.49</ecNumber>
    </recommendedName>
</protein>
<dbReference type="InterPro" id="IPR041588">
    <property type="entry name" value="Integrase_H2C2"/>
</dbReference>
<evidence type="ECO:0000256" key="2">
    <source>
        <dbReference type="PROSITE-ProRule" id="PRU00047"/>
    </source>
</evidence>
<evidence type="ECO:0000313" key="8">
    <source>
        <dbReference type="Proteomes" id="UP001562425"/>
    </source>
</evidence>
<dbReference type="SUPFAM" id="SSF53098">
    <property type="entry name" value="Ribonuclease H-like"/>
    <property type="match status" value="1"/>
</dbReference>
<evidence type="ECO:0000256" key="1">
    <source>
        <dbReference type="ARBA" id="ARBA00012493"/>
    </source>
</evidence>
<accession>A0ABD1D0F1</accession>
<dbReference type="Pfam" id="PF00665">
    <property type="entry name" value="rve"/>
    <property type="match status" value="1"/>
</dbReference>
<dbReference type="InterPro" id="IPR043128">
    <property type="entry name" value="Rev_trsase/Diguanyl_cyclase"/>
</dbReference>
<feature type="domain" description="CCHC-type" evidence="4">
    <location>
        <begin position="240"/>
        <end position="255"/>
    </location>
</feature>
<feature type="region of interest" description="Disordered" evidence="3">
    <location>
        <begin position="1148"/>
        <end position="1209"/>
    </location>
</feature>
<evidence type="ECO:0000259" key="5">
    <source>
        <dbReference type="PROSITE" id="PS50878"/>
    </source>
</evidence>
<dbReference type="InterPro" id="IPR050951">
    <property type="entry name" value="Retrovirus_Pol_polyprotein"/>
</dbReference>
<comment type="caution">
    <text evidence="7">The sequence shown here is derived from an EMBL/GenBank/DDBJ whole genome shotgun (WGS) entry which is preliminary data.</text>
</comment>
<dbReference type="CDD" id="cd01647">
    <property type="entry name" value="RT_LTR"/>
    <property type="match status" value="1"/>
</dbReference>
<dbReference type="Proteomes" id="UP001562425">
    <property type="component" value="Unassembled WGS sequence"/>
</dbReference>
<dbReference type="EMBL" id="JBEHCU010008285">
    <property type="protein sequence ID" value="KAL1385381.1"/>
    <property type="molecule type" value="Genomic_DNA"/>
</dbReference>
<evidence type="ECO:0000256" key="3">
    <source>
        <dbReference type="SAM" id="MobiDB-lite"/>
    </source>
</evidence>
<dbReference type="Gene3D" id="3.30.70.270">
    <property type="match status" value="2"/>
</dbReference>
<evidence type="ECO:0000259" key="4">
    <source>
        <dbReference type="PROSITE" id="PS50158"/>
    </source>
</evidence>
<dbReference type="InterPro" id="IPR021109">
    <property type="entry name" value="Peptidase_aspartic_dom_sf"/>
</dbReference>
<dbReference type="Gene3D" id="3.10.10.10">
    <property type="entry name" value="HIV Type 1 Reverse Transcriptase, subunit A, domain 1"/>
    <property type="match status" value="1"/>
</dbReference>
<gene>
    <name evidence="7" type="ORF">pipiens_003301</name>
</gene>
<dbReference type="Gene3D" id="4.10.60.10">
    <property type="entry name" value="Zinc finger, CCHC-type"/>
    <property type="match status" value="1"/>
</dbReference>
<dbReference type="Gene3D" id="2.40.70.10">
    <property type="entry name" value="Acid Proteases"/>
    <property type="match status" value="1"/>
</dbReference>
<dbReference type="PANTHER" id="PTHR37984">
    <property type="entry name" value="PROTEIN CBG26694"/>
    <property type="match status" value="1"/>
</dbReference>
<dbReference type="SUPFAM" id="SSF56672">
    <property type="entry name" value="DNA/RNA polymerases"/>
    <property type="match status" value="1"/>
</dbReference>
<keyword evidence="2" id="KW-0862">Zinc</keyword>
<dbReference type="PROSITE" id="PS50158">
    <property type="entry name" value="ZF_CCHC"/>
    <property type="match status" value="1"/>
</dbReference>
<dbReference type="InterPro" id="IPR000477">
    <property type="entry name" value="RT_dom"/>
</dbReference>
<feature type="domain" description="Reverse transcriptase" evidence="5">
    <location>
        <begin position="466"/>
        <end position="643"/>
    </location>
</feature>
<feature type="domain" description="Integrase catalytic" evidence="6">
    <location>
        <begin position="898"/>
        <end position="1057"/>
    </location>
</feature>
<proteinExistence type="predicted"/>
<dbReference type="InterPro" id="IPR001878">
    <property type="entry name" value="Znf_CCHC"/>
</dbReference>
<dbReference type="InterPro" id="IPR001584">
    <property type="entry name" value="Integrase_cat-core"/>
</dbReference>
<dbReference type="InterPro" id="IPR043502">
    <property type="entry name" value="DNA/RNA_pol_sf"/>
</dbReference>
<name>A0ABD1D0F1_CULPP</name>
<dbReference type="Gene3D" id="1.10.340.70">
    <property type="match status" value="1"/>
</dbReference>
<dbReference type="InterPro" id="IPR012337">
    <property type="entry name" value="RNaseH-like_sf"/>
</dbReference>
<sequence length="1209" mass="136763">MSTNDAAPGHNLAVQNYFAHPPERINIQNHSDKARIWKDWIQQYAWFEEASGIKQLPAARQVGILMNSLGPDVIGTFKGLVLTEDQKKDPQEIKKALGDAFSPTANPTYSTYVFLKTDQLPGESFDNFLIKLRTAILDCDFETTHENMTISERLLKDKIVLGISSQKVREKLLSDPKLTLEKAIQICKASEKTSETLKEMDSETRGCNAVRSDDDDKPFLCKRCGLTHGRRSCTAFGKECLECQEIGHFARCCPKRATKKKNAGTDKKTKRGNTKIKKAAAVVKSDEDDSSEAEADLYLHAVGADDDDGDWFEEAVIDNLKVKFKLDCGAQCNVLPLKVAKRITNKLQRSKTKYIVSYSGEKTKVEGDLTTAAVINKRKANLTFKVVDLDVVPILGKQTCVDLKMIQRVNTISSRDDIFKGLGCLRDFEYELDLKPDAAFEIRPTRPIPHKIRDEVKEELDRMVEMGVIVKQEEPTPVVSNLVVVRKNNKIRLCIDPTDVNKNILRRHYPLRTVEEIAARIGNAKLFTILDCKKGFWQIKVAENSQKYLTFGTPWGRFSCVRLPFGLAAAPEVFQNKIATLLEGIKGVDVSMDDILIYAGTREELNEITTNVVDRLRSAGLKLNPEKCQFAKNSVRCYLGHIVSADGLQSDAPLRQLLQKDVSWQWEHEQQAAFDELMNRLTSLPVLKFYDVNKPNVLSVDCSSHAMGAVLLQDGHPRIILDVQPYAPEILYVRGENVPIADALSRDVNNPTPQKDEDLEVHVVLNVSKAWMKEIVTKTDEDATLRKLINTINAGWPIELEEADVELKPYWNFRDELSTYEGLIFKGDRLLIPETLRAKTLNLVHAGHFGIQSSIKRAKQVVFWPSMGRDIERFVEECGVCQKHSRSNGKEPMIVRRVPDFPFQIVGSDIFHFNGDNYIVLIDSYSGWIDFRKLRTMESVEVIDHLQSWFATWGSPEEFHSDNAKQYTSQLFRQFAAEWKFEHITSSPYYPQSNGLSERGVQIAKNILKKCCDDGSSVQLALLNYRNIPRNSKLLSPNQRLMSRITNSPLPIVTQKLRPVVTEDVKQNLELERLKQKDYYDRAAHHRQQLKVNDRVQLQNPLTRTWESGRVIAEAETPRSVLVETDEGNVFRRNTKHLKKSRATILKPPESVCDIPGPSVQQEIPASPEAQRQQTAQSPASVGQGSGNGGQPTFTRSGRMVKPIQRLNL</sequence>
<dbReference type="Pfam" id="PF17921">
    <property type="entry name" value="Integrase_H2C2"/>
    <property type="match status" value="1"/>
</dbReference>
<dbReference type="CDD" id="cd05481">
    <property type="entry name" value="retropepsin_like_LTR_1"/>
    <property type="match status" value="1"/>
</dbReference>
<dbReference type="Pfam" id="PF17919">
    <property type="entry name" value="RT_RNaseH_2"/>
    <property type="match status" value="1"/>
</dbReference>
<dbReference type="SUPFAM" id="SSF50630">
    <property type="entry name" value="Acid proteases"/>
    <property type="match status" value="1"/>
</dbReference>
<organism evidence="7 8">
    <name type="scientific">Culex pipiens pipiens</name>
    <name type="common">Northern house mosquito</name>
    <dbReference type="NCBI Taxonomy" id="38569"/>
    <lineage>
        <taxon>Eukaryota</taxon>
        <taxon>Metazoa</taxon>
        <taxon>Ecdysozoa</taxon>
        <taxon>Arthropoda</taxon>
        <taxon>Hexapoda</taxon>
        <taxon>Insecta</taxon>
        <taxon>Pterygota</taxon>
        <taxon>Neoptera</taxon>
        <taxon>Endopterygota</taxon>
        <taxon>Diptera</taxon>
        <taxon>Nematocera</taxon>
        <taxon>Culicoidea</taxon>
        <taxon>Culicidae</taxon>
        <taxon>Culicinae</taxon>
        <taxon>Culicini</taxon>
        <taxon>Culex</taxon>
        <taxon>Culex</taxon>
    </lineage>
</organism>
<dbReference type="PROSITE" id="PS50878">
    <property type="entry name" value="RT_POL"/>
    <property type="match status" value="1"/>
</dbReference>
<reference evidence="7 8" key="1">
    <citation type="submission" date="2024-05" db="EMBL/GenBank/DDBJ databases">
        <title>Culex pipiens pipiens assembly and annotation.</title>
        <authorList>
            <person name="Alout H."/>
            <person name="Durand T."/>
        </authorList>
    </citation>
    <scope>NUCLEOTIDE SEQUENCE [LARGE SCALE GENOMIC DNA]</scope>
    <source>
        <strain evidence="7">HA-2024</strain>
        <tissue evidence="7">Whole body</tissue>
    </source>
</reference>
<dbReference type="FunFam" id="3.30.420.10:FF:000063">
    <property type="entry name" value="Retrovirus-related Pol polyprotein from transposon 297-like Protein"/>
    <property type="match status" value="1"/>
</dbReference>
<feature type="compositionally biased region" description="Polar residues" evidence="3">
    <location>
        <begin position="1159"/>
        <end position="1183"/>
    </location>
</feature>
<evidence type="ECO:0000313" key="7">
    <source>
        <dbReference type="EMBL" id="KAL1385381.1"/>
    </source>
</evidence>
<dbReference type="FunFam" id="1.10.340.70:FF:000003">
    <property type="entry name" value="Protein CBG25708"/>
    <property type="match status" value="1"/>
</dbReference>
<keyword evidence="8" id="KW-1185">Reference proteome</keyword>
<evidence type="ECO:0000259" key="6">
    <source>
        <dbReference type="PROSITE" id="PS50994"/>
    </source>
</evidence>
<keyword evidence="2" id="KW-0479">Metal-binding</keyword>
<dbReference type="InterPro" id="IPR036397">
    <property type="entry name" value="RNaseH_sf"/>
</dbReference>
<dbReference type="GO" id="GO:0008270">
    <property type="term" value="F:zinc ion binding"/>
    <property type="evidence" value="ECO:0007669"/>
    <property type="project" value="UniProtKB-KW"/>
</dbReference>
<dbReference type="GO" id="GO:0042575">
    <property type="term" value="C:DNA polymerase complex"/>
    <property type="evidence" value="ECO:0007669"/>
    <property type="project" value="UniProtKB-ARBA"/>
</dbReference>
<dbReference type="Pfam" id="PF00078">
    <property type="entry name" value="RVT_1"/>
    <property type="match status" value="1"/>
</dbReference>
<dbReference type="AlphaFoldDB" id="A0ABD1D0F1"/>
<keyword evidence="2" id="KW-0863">Zinc-finger</keyword>